<keyword evidence="6" id="KW-0472">Membrane</keyword>
<dbReference type="Gene3D" id="3.80.10.10">
    <property type="entry name" value="Ribonuclease Inhibitor"/>
    <property type="match status" value="2"/>
</dbReference>
<dbReference type="PANTHER" id="PTHR48060:SF21">
    <property type="entry name" value="L DOMAIN-LIKE PROTEIN"/>
    <property type="match status" value="1"/>
</dbReference>
<comment type="subcellular location">
    <subcellularLocation>
        <location evidence="1">Cell membrane</location>
    </subcellularLocation>
</comment>
<dbReference type="GO" id="GO:0005886">
    <property type="term" value="C:plasma membrane"/>
    <property type="evidence" value="ECO:0007669"/>
    <property type="project" value="UniProtKB-SubCell"/>
</dbReference>
<dbReference type="Proteomes" id="UP000002051">
    <property type="component" value="Unassembled WGS sequence"/>
</dbReference>
<proteinExistence type="predicted"/>
<evidence type="ECO:0000256" key="1">
    <source>
        <dbReference type="ARBA" id="ARBA00004236"/>
    </source>
</evidence>
<keyword evidence="5" id="KW-0677">Repeat</keyword>
<reference evidence="9" key="3">
    <citation type="submission" date="2015-04" db="UniProtKB">
        <authorList>
            <consortium name="EnsemblPlants"/>
        </authorList>
    </citation>
    <scope>IDENTIFICATION</scope>
    <source>
        <strain evidence="9">cv. Jemalong A17</strain>
    </source>
</reference>
<accession>A0A0C3USK8</accession>
<dbReference type="EMBL" id="CM001217">
    <property type="protein sequence ID" value="AES62096.2"/>
    <property type="molecule type" value="Genomic_DNA"/>
</dbReference>
<dbReference type="InterPro" id="IPR032675">
    <property type="entry name" value="LRR_dom_sf"/>
</dbReference>
<keyword evidence="10" id="KW-1185">Reference proteome</keyword>
<evidence type="ECO:0000313" key="10">
    <source>
        <dbReference type="Proteomes" id="UP000002051"/>
    </source>
</evidence>
<reference evidence="8 10" key="2">
    <citation type="journal article" date="2014" name="BMC Genomics">
        <title>An improved genome release (version Mt4.0) for the model legume Medicago truncatula.</title>
        <authorList>
            <person name="Tang H."/>
            <person name="Krishnakumar V."/>
            <person name="Bidwell S."/>
            <person name="Rosen B."/>
            <person name="Chan A."/>
            <person name="Zhou S."/>
            <person name="Gentzbittel L."/>
            <person name="Childs K.L."/>
            <person name="Yandell M."/>
            <person name="Gundlach H."/>
            <person name="Mayer K.F."/>
            <person name="Schwartz D.C."/>
            <person name="Town C.D."/>
        </authorList>
    </citation>
    <scope>GENOME REANNOTATION</scope>
    <source>
        <strain evidence="9 10">cv. Jemalong A17</strain>
    </source>
</reference>
<evidence type="ECO:0000313" key="8">
    <source>
        <dbReference type="EMBL" id="AES62096.2"/>
    </source>
</evidence>
<feature type="domain" description="Disease resistance R13L4/SHOC-2-like LRR" evidence="7">
    <location>
        <begin position="152"/>
        <end position="372"/>
    </location>
</feature>
<evidence type="ECO:0000256" key="6">
    <source>
        <dbReference type="ARBA" id="ARBA00023136"/>
    </source>
</evidence>
<evidence type="ECO:0000256" key="2">
    <source>
        <dbReference type="ARBA" id="ARBA00022475"/>
    </source>
</evidence>
<dbReference type="PANTHER" id="PTHR48060">
    <property type="entry name" value="DNA DAMAGE-REPAIR/TOLERATION PROTEIN DRT100"/>
    <property type="match status" value="1"/>
</dbReference>
<dbReference type="AlphaFoldDB" id="G7I4Y3"/>
<keyword evidence="2" id="KW-1003">Cell membrane</keyword>
<dbReference type="Pfam" id="PF23598">
    <property type="entry name" value="LRR_14"/>
    <property type="match status" value="1"/>
</dbReference>
<dbReference type="SUPFAM" id="SSF52058">
    <property type="entry name" value="L domain-like"/>
    <property type="match status" value="1"/>
</dbReference>
<accession>G7I4Y3</accession>
<evidence type="ECO:0000256" key="5">
    <source>
        <dbReference type="ARBA" id="ARBA00022737"/>
    </source>
</evidence>
<keyword evidence="4" id="KW-0732">Signal</keyword>
<sequence length="513" mass="57394">MNEKCYGQEEDATVVSPMEKAEQEALYSTIQGFVGNSWNGSDLYPDPCGSTSIEGVSCDIFNGLWYVTVINIGPIHENSLPCANEKLEFKPELFQLKHLKAISFFNCFQSPNKLPVSIPTGNWEKLAESLESIEFRSNPGLIGNIPSTFGVLKNLQSLVLLENGLTGNIPQEIGNLVKLKRLVLSGNNFSGNIPDIFGGLSDLLILDLSRNSLSGTLPVTLGRLISVLKLDLSHNFLEGKLLNEFGNLKNLTLMDLRNNRLCCGLVLSLQEMNSLEEMVLSNNPLGGDIRTLKWENLQNLVILELSNMELIGEIPESLSQLKKLRFLGLSDNNITGNLSPKLETLPSLNALYLSGNNLKGEIQFSKGFFGKLGRRFGAWSNPKLCYPFELMSTNNVPYGVKPCHQEEIHLVKSNAKTEVINGDINHNSNFITSMGFSSCATSCFWWIFMILGLLKHKSCNLLLTCPVKITYVEWWFTMFRCGRCRVFTVEEKVVCKYVSTPKLKTIFKRFDYV</sequence>
<dbReference type="FunFam" id="3.80.10.10:FF:000299">
    <property type="entry name" value="Piriformospora indica-insensitive protein 2"/>
    <property type="match status" value="1"/>
</dbReference>
<keyword evidence="3" id="KW-0433">Leucine-rich repeat</keyword>
<dbReference type="EnsemblPlants" id="AES62096">
    <property type="protein sequence ID" value="AES62096"/>
    <property type="gene ID" value="MTR_1g093900"/>
</dbReference>
<dbReference type="eggNOG" id="KOG0619">
    <property type="taxonomic scope" value="Eukaryota"/>
</dbReference>
<protein>
    <submittedName>
        <fullName evidence="8">Piriformospora indica-insensitive-like protein</fullName>
    </submittedName>
</protein>
<dbReference type="PRINTS" id="PR00019">
    <property type="entry name" value="LEURICHRPT"/>
</dbReference>
<organism evidence="8 10">
    <name type="scientific">Medicago truncatula</name>
    <name type="common">Barrel medic</name>
    <name type="synonym">Medicago tribuloides</name>
    <dbReference type="NCBI Taxonomy" id="3880"/>
    <lineage>
        <taxon>Eukaryota</taxon>
        <taxon>Viridiplantae</taxon>
        <taxon>Streptophyta</taxon>
        <taxon>Embryophyta</taxon>
        <taxon>Tracheophyta</taxon>
        <taxon>Spermatophyta</taxon>
        <taxon>Magnoliopsida</taxon>
        <taxon>eudicotyledons</taxon>
        <taxon>Gunneridae</taxon>
        <taxon>Pentapetalae</taxon>
        <taxon>rosids</taxon>
        <taxon>fabids</taxon>
        <taxon>Fabales</taxon>
        <taxon>Fabaceae</taxon>
        <taxon>Papilionoideae</taxon>
        <taxon>50 kb inversion clade</taxon>
        <taxon>NPAAA clade</taxon>
        <taxon>Hologalegina</taxon>
        <taxon>IRL clade</taxon>
        <taxon>Trifolieae</taxon>
        <taxon>Medicago</taxon>
    </lineage>
</organism>
<dbReference type="PaxDb" id="3880-AES62096"/>
<dbReference type="InterPro" id="IPR053211">
    <property type="entry name" value="DNA_repair-toleration"/>
</dbReference>
<dbReference type="InterPro" id="IPR055414">
    <property type="entry name" value="LRR_R13L4/SHOC2-like"/>
</dbReference>
<dbReference type="GO" id="GO:0051707">
    <property type="term" value="P:response to other organism"/>
    <property type="evidence" value="ECO:0007669"/>
    <property type="project" value="UniProtKB-ARBA"/>
</dbReference>
<evidence type="ECO:0000313" key="9">
    <source>
        <dbReference type="EnsemblPlants" id="AES62096"/>
    </source>
</evidence>
<reference evidence="8 10" key="1">
    <citation type="journal article" date="2011" name="Nature">
        <title>The Medicago genome provides insight into the evolution of rhizobial symbioses.</title>
        <authorList>
            <person name="Young N.D."/>
            <person name="Debelle F."/>
            <person name="Oldroyd G.E."/>
            <person name="Geurts R."/>
            <person name="Cannon S.B."/>
            <person name="Udvardi M.K."/>
            <person name="Benedito V.A."/>
            <person name="Mayer K.F."/>
            <person name="Gouzy J."/>
            <person name="Schoof H."/>
            <person name="Van de Peer Y."/>
            <person name="Proost S."/>
            <person name="Cook D.R."/>
            <person name="Meyers B.C."/>
            <person name="Spannagl M."/>
            <person name="Cheung F."/>
            <person name="De Mita S."/>
            <person name="Krishnakumar V."/>
            <person name="Gundlach H."/>
            <person name="Zhou S."/>
            <person name="Mudge J."/>
            <person name="Bharti A.K."/>
            <person name="Murray J.D."/>
            <person name="Naoumkina M.A."/>
            <person name="Rosen B."/>
            <person name="Silverstein K.A."/>
            <person name="Tang H."/>
            <person name="Rombauts S."/>
            <person name="Zhao P.X."/>
            <person name="Zhou P."/>
            <person name="Barbe V."/>
            <person name="Bardou P."/>
            <person name="Bechner M."/>
            <person name="Bellec A."/>
            <person name="Berger A."/>
            <person name="Berges H."/>
            <person name="Bidwell S."/>
            <person name="Bisseling T."/>
            <person name="Choisne N."/>
            <person name="Couloux A."/>
            <person name="Denny R."/>
            <person name="Deshpande S."/>
            <person name="Dai X."/>
            <person name="Doyle J.J."/>
            <person name="Dudez A.M."/>
            <person name="Farmer A.D."/>
            <person name="Fouteau S."/>
            <person name="Franken C."/>
            <person name="Gibelin C."/>
            <person name="Gish J."/>
            <person name="Goldstein S."/>
            <person name="Gonzalez A.J."/>
            <person name="Green P.J."/>
            <person name="Hallab A."/>
            <person name="Hartog M."/>
            <person name="Hua A."/>
            <person name="Humphray S.J."/>
            <person name="Jeong D.H."/>
            <person name="Jing Y."/>
            <person name="Jocker A."/>
            <person name="Kenton S.M."/>
            <person name="Kim D.J."/>
            <person name="Klee K."/>
            <person name="Lai H."/>
            <person name="Lang C."/>
            <person name="Lin S."/>
            <person name="Macmil S.L."/>
            <person name="Magdelenat G."/>
            <person name="Matthews L."/>
            <person name="McCorrison J."/>
            <person name="Monaghan E.L."/>
            <person name="Mun J.H."/>
            <person name="Najar F.Z."/>
            <person name="Nicholson C."/>
            <person name="Noirot C."/>
            <person name="O'Bleness M."/>
            <person name="Paule C.R."/>
            <person name="Poulain J."/>
            <person name="Prion F."/>
            <person name="Qin B."/>
            <person name="Qu C."/>
            <person name="Retzel E.F."/>
            <person name="Riddle C."/>
            <person name="Sallet E."/>
            <person name="Samain S."/>
            <person name="Samson N."/>
            <person name="Sanders I."/>
            <person name="Saurat O."/>
            <person name="Scarpelli C."/>
            <person name="Schiex T."/>
            <person name="Segurens B."/>
            <person name="Severin A.J."/>
            <person name="Sherrier D.J."/>
            <person name="Shi R."/>
            <person name="Sims S."/>
            <person name="Singer S.R."/>
            <person name="Sinharoy S."/>
            <person name="Sterck L."/>
            <person name="Viollet A."/>
            <person name="Wang B.B."/>
            <person name="Wang K."/>
            <person name="Wang M."/>
            <person name="Wang X."/>
            <person name="Warfsmann J."/>
            <person name="Weissenbach J."/>
            <person name="White D.D."/>
            <person name="White J.D."/>
            <person name="Wiley G.B."/>
            <person name="Wincker P."/>
            <person name="Xing Y."/>
            <person name="Yang L."/>
            <person name="Yao Z."/>
            <person name="Ying F."/>
            <person name="Zhai J."/>
            <person name="Zhou L."/>
            <person name="Zuber A."/>
            <person name="Denarie J."/>
            <person name="Dixon R.A."/>
            <person name="May G.D."/>
            <person name="Schwartz D.C."/>
            <person name="Rogers J."/>
            <person name="Quetier F."/>
            <person name="Town C.D."/>
            <person name="Roe B.A."/>
        </authorList>
    </citation>
    <scope>NUCLEOTIDE SEQUENCE [LARGE SCALE GENOMIC DNA]</scope>
    <source>
        <strain evidence="8">A17</strain>
        <strain evidence="9 10">cv. Jemalong A17</strain>
    </source>
</reference>
<evidence type="ECO:0000259" key="7">
    <source>
        <dbReference type="Pfam" id="PF23598"/>
    </source>
</evidence>
<dbReference type="FunFam" id="3.80.10.10:FF:000269">
    <property type="entry name" value="Piriformospora indica-insensitive protein 2"/>
    <property type="match status" value="1"/>
</dbReference>
<dbReference type="STRING" id="3880.G7I4Y3"/>
<dbReference type="HOGENOM" id="CLU_000288_18_25_1"/>
<gene>
    <name evidence="8" type="ordered locus">MTR_1g093900</name>
</gene>
<evidence type="ECO:0000256" key="3">
    <source>
        <dbReference type="ARBA" id="ARBA00022614"/>
    </source>
</evidence>
<evidence type="ECO:0000256" key="4">
    <source>
        <dbReference type="ARBA" id="ARBA00022729"/>
    </source>
</evidence>
<name>G7I4Y3_MEDTR</name>